<reference evidence="1 2" key="1">
    <citation type="journal article" date="2019" name="Mol. Biol. Evol.">
        <title>Blast fungal genomes show frequent chromosomal changes, gene gains and losses, and effector gene turnover.</title>
        <authorList>
            <person name="Gomez Luciano L.B."/>
            <person name="Jason Tsai I."/>
            <person name="Chuma I."/>
            <person name="Tosa Y."/>
            <person name="Chen Y.H."/>
            <person name="Li J.Y."/>
            <person name="Li M.Y."/>
            <person name="Jade Lu M.Y."/>
            <person name="Nakayashiki H."/>
            <person name="Li W.H."/>
        </authorList>
    </citation>
    <scope>NUCLEOTIDE SEQUENCE [LARGE SCALE GENOMIC DNA]</scope>
    <source>
        <strain evidence="1">MZ5-1-6</strain>
    </source>
</reference>
<gene>
    <name evidence="1" type="ORF">PoMZ_08747</name>
</gene>
<evidence type="ECO:0000313" key="2">
    <source>
        <dbReference type="Proteomes" id="UP000294847"/>
    </source>
</evidence>
<dbReference type="AlphaFoldDB" id="A0A4P7NIF4"/>
<sequence>MDEALGLGLPLARNSKSHELEGCMAKHLRSLQIDAKQAGCWRNSSAIIADGSKKCRSEEYNYYVHTNP</sequence>
<dbReference type="Proteomes" id="UP000294847">
    <property type="component" value="Chromosome 4"/>
</dbReference>
<name>A0A4P7NIF4_PYROR</name>
<evidence type="ECO:0000313" key="1">
    <source>
        <dbReference type="EMBL" id="QBZ61789.1"/>
    </source>
</evidence>
<organism evidence="1 2">
    <name type="scientific">Pyricularia oryzae</name>
    <name type="common">Rice blast fungus</name>
    <name type="synonym">Magnaporthe oryzae</name>
    <dbReference type="NCBI Taxonomy" id="318829"/>
    <lineage>
        <taxon>Eukaryota</taxon>
        <taxon>Fungi</taxon>
        <taxon>Dikarya</taxon>
        <taxon>Ascomycota</taxon>
        <taxon>Pezizomycotina</taxon>
        <taxon>Sordariomycetes</taxon>
        <taxon>Sordariomycetidae</taxon>
        <taxon>Magnaporthales</taxon>
        <taxon>Pyriculariaceae</taxon>
        <taxon>Pyricularia</taxon>
    </lineage>
</organism>
<protein>
    <submittedName>
        <fullName evidence="1">Uncharacterized protein</fullName>
    </submittedName>
</protein>
<dbReference type="EMBL" id="CP034207">
    <property type="protein sequence ID" value="QBZ61789.1"/>
    <property type="molecule type" value="Genomic_DNA"/>
</dbReference>
<proteinExistence type="predicted"/>
<accession>A0A4P7NIF4</accession>